<dbReference type="AlphaFoldDB" id="A0A8A0RJ88"/>
<dbReference type="GO" id="GO:0071949">
    <property type="term" value="F:FAD binding"/>
    <property type="evidence" value="ECO:0007669"/>
    <property type="project" value="TreeGrafter"/>
</dbReference>
<dbReference type="KEGG" id="kme:H0A61_00838"/>
<dbReference type="PANTHER" id="PTHR45754">
    <property type="entry name" value="METHYLENETETRAHYDROFOLATE REDUCTASE"/>
    <property type="match status" value="1"/>
</dbReference>
<evidence type="ECO:0000256" key="3">
    <source>
        <dbReference type="ARBA" id="ARBA00006743"/>
    </source>
</evidence>
<dbReference type="Gene3D" id="3.20.20.220">
    <property type="match status" value="1"/>
</dbReference>
<dbReference type="EMBL" id="CP059066">
    <property type="protein sequence ID" value="QSQ08511.1"/>
    <property type="molecule type" value="Genomic_DNA"/>
</dbReference>
<keyword evidence="4 8" id="KW-0285">Flavoprotein</keyword>
<comment type="catalytic activity">
    <reaction evidence="7">
        <text>(6S)-5-methyl-5,6,7,8-tetrahydrofolate + NAD(+) = (6R)-5,10-methylene-5,6,7,8-tetrahydrofolate + NADH + H(+)</text>
        <dbReference type="Rhea" id="RHEA:19821"/>
        <dbReference type="ChEBI" id="CHEBI:15378"/>
        <dbReference type="ChEBI" id="CHEBI:15636"/>
        <dbReference type="ChEBI" id="CHEBI:18608"/>
        <dbReference type="ChEBI" id="CHEBI:57540"/>
        <dbReference type="ChEBI" id="CHEBI:57945"/>
        <dbReference type="EC" id="1.5.1.54"/>
    </reaction>
    <physiologicalReaction direction="right-to-left" evidence="7">
        <dbReference type="Rhea" id="RHEA:19823"/>
    </physiologicalReaction>
</comment>
<dbReference type="GO" id="GO:0106312">
    <property type="term" value="F:methylenetetrahydrofolate reductase (NADH) activity"/>
    <property type="evidence" value="ECO:0007669"/>
    <property type="project" value="UniProtKB-EC"/>
</dbReference>
<accession>A0A8A0RJ88</accession>
<sequence>MSAKNKFGEKILSGEFTVTVEINSPKGTDVFHEIKGLEQMVEMVDAVNICDCPMANMRMSPITTAHIVHELTGIEAIPHFTCRDRNIIALQSELLGAWALGIKNILAITGDPPQRGDHPHATGVFEVDSAGLVKLAKELNRGFDLSGNELRGSTDFIVGVACNPGAEDLNAEIDRLKQKIDSGADFIQTQPIYDPDVLLRFRDRTSNLGVPILAGILPLKSHKMAVHLNDKVPGISIPLKYIERMKKGPEEGVAIAMEFMEQILPYVNGFHIMPLGNTATAIELLNYIDTIKVRKVI</sequence>
<evidence type="ECO:0000256" key="8">
    <source>
        <dbReference type="RuleBase" id="RU003862"/>
    </source>
</evidence>
<evidence type="ECO:0000313" key="9">
    <source>
        <dbReference type="EMBL" id="QSQ08511.1"/>
    </source>
</evidence>
<keyword evidence="5 8" id="KW-0274">FAD</keyword>
<dbReference type="PANTHER" id="PTHR45754:SF3">
    <property type="entry name" value="METHYLENETETRAHYDROFOLATE REDUCTASE (NADPH)"/>
    <property type="match status" value="1"/>
</dbReference>
<organism evidence="9 10">
    <name type="scientific">Koleobacter methoxysyntrophicus</name>
    <dbReference type="NCBI Taxonomy" id="2751313"/>
    <lineage>
        <taxon>Bacteria</taxon>
        <taxon>Bacillati</taxon>
        <taxon>Bacillota</taxon>
        <taxon>Clostridia</taxon>
        <taxon>Koleobacterales</taxon>
        <taxon>Koleobacteraceae</taxon>
        <taxon>Koleobacter</taxon>
    </lineage>
</organism>
<evidence type="ECO:0000256" key="2">
    <source>
        <dbReference type="ARBA" id="ARBA00004777"/>
    </source>
</evidence>
<evidence type="ECO:0000313" key="10">
    <source>
        <dbReference type="Proteomes" id="UP000662904"/>
    </source>
</evidence>
<evidence type="ECO:0000256" key="7">
    <source>
        <dbReference type="ARBA" id="ARBA00048628"/>
    </source>
</evidence>
<evidence type="ECO:0000256" key="5">
    <source>
        <dbReference type="ARBA" id="ARBA00022827"/>
    </source>
</evidence>
<reference evidence="9" key="1">
    <citation type="submission" date="2020-07" db="EMBL/GenBank/DDBJ databases">
        <title>Koleobacter methoxysyntrophicus gen. nov., sp. nov., a novel anaerobic bacterium isolated from deep subsurface oil field and proposal of Koleobacterales ord. nov. in the phylum Firmicutes.</title>
        <authorList>
            <person name="Sakamoto S."/>
            <person name="Tamaki H."/>
        </authorList>
    </citation>
    <scope>NUCLEOTIDE SEQUENCE</scope>
    <source>
        <strain evidence="9">NRmbB1</strain>
    </source>
</reference>
<evidence type="ECO:0000256" key="4">
    <source>
        <dbReference type="ARBA" id="ARBA00022630"/>
    </source>
</evidence>
<dbReference type="Proteomes" id="UP000662904">
    <property type="component" value="Chromosome"/>
</dbReference>
<gene>
    <name evidence="9" type="primary">yitJ_2</name>
    <name evidence="9" type="ORF">H0A61_00838</name>
</gene>
<comment type="cofactor">
    <cofactor evidence="1 8">
        <name>FAD</name>
        <dbReference type="ChEBI" id="CHEBI:57692"/>
    </cofactor>
</comment>
<dbReference type="CDD" id="cd00537">
    <property type="entry name" value="MTHFR"/>
    <property type="match status" value="1"/>
</dbReference>
<comment type="pathway">
    <text evidence="2 8">One-carbon metabolism; tetrahydrofolate interconversion.</text>
</comment>
<dbReference type="UniPathway" id="UPA00193"/>
<keyword evidence="6 8" id="KW-0560">Oxidoreductase</keyword>
<dbReference type="RefSeq" id="WP_206708722.1">
    <property type="nucleotide sequence ID" value="NZ_CP059066.1"/>
</dbReference>
<dbReference type="SUPFAM" id="SSF51730">
    <property type="entry name" value="FAD-linked oxidoreductase"/>
    <property type="match status" value="1"/>
</dbReference>
<dbReference type="InterPro" id="IPR029041">
    <property type="entry name" value="FAD-linked_oxidoreductase-like"/>
</dbReference>
<dbReference type="GO" id="GO:0009086">
    <property type="term" value="P:methionine biosynthetic process"/>
    <property type="evidence" value="ECO:0007669"/>
    <property type="project" value="TreeGrafter"/>
</dbReference>
<comment type="similarity">
    <text evidence="3 8">Belongs to the methylenetetrahydrofolate reductase family.</text>
</comment>
<dbReference type="GO" id="GO:0035999">
    <property type="term" value="P:tetrahydrofolate interconversion"/>
    <property type="evidence" value="ECO:0007669"/>
    <property type="project" value="UniProtKB-UniPathway"/>
</dbReference>
<name>A0A8A0RJ88_9FIRM</name>
<dbReference type="GO" id="GO:0005829">
    <property type="term" value="C:cytosol"/>
    <property type="evidence" value="ECO:0007669"/>
    <property type="project" value="TreeGrafter"/>
</dbReference>
<protein>
    <recommendedName>
        <fullName evidence="8">Methylenetetrahydrofolate reductase</fullName>
    </recommendedName>
</protein>
<dbReference type="InterPro" id="IPR003171">
    <property type="entry name" value="Mehydrof_redctse-like"/>
</dbReference>
<evidence type="ECO:0000256" key="6">
    <source>
        <dbReference type="ARBA" id="ARBA00023002"/>
    </source>
</evidence>
<evidence type="ECO:0000256" key="1">
    <source>
        <dbReference type="ARBA" id="ARBA00001974"/>
    </source>
</evidence>
<keyword evidence="10" id="KW-1185">Reference proteome</keyword>
<proteinExistence type="inferred from homology"/>
<dbReference type="Pfam" id="PF02219">
    <property type="entry name" value="MTHFR"/>
    <property type="match status" value="1"/>
</dbReference>